<reference evidence="2" key="1">
    <citation type="submission" date="2018-05" db="EMBL/GenBank/DDBJ databases">
        <authorList>
            <person name="Lanie J.A."/>
            <person name="Ng W.-L."/>
            <person name="Kazmierczak K.M."/>
            <person name="Andrzejewski T.M."/>
            <person name="Davidsen T.M."/>
            <person name="Wayne K.J."/>
            <person name="Tettelin H."/>
            <person name="Glass J.I."/>
            <person name="Rusch D."/>
            <person name="Podicherti R."/>
            <person name="Tsui H.-C.T."/>
            <person name="Winkler M.E."/>
        </authorList>
    </citation>
    <scope>NUCLEOTIDE SEQUENCE</scope>
</reference>
<proteinExistence type="predicted"/>
<sequence length="237" mass="27684">MKRIVLVTIFIFLCNLFSQIDPDPRRFYSGNNGDEVFIENFLRWDQKNTYVENGILFLGSSSIRKWPTSNYFDYLPIINRGFGGSHISDVNYYFKSIASIYKPRTIVLYAGDNDIAGKKTPEQVLEDYIDFIILVREHLPQTKIIYLPIKPSPSRWSMWNDMRQANRLIKMYTDSDNMQYYADTATPMLDSQGKPLGDLFVDDSLHLSKKGYDLWSEILKPILDSLTMIDRIKIFGW</sequence>
<dbReference type="SUPFAM" id="SSF52266">
    <property type="entry name" value="SGNH hydrolase"/>
    <property type="match status" value="1"/>
</dbReference>
<organism evidence="2">
    <name type="scientific">marine metagenome</name>
    <dbReference type="NCBI Taxonomy" id="408172"/>
    <lineage>
        <taxon>unclassified sequences</taxon>
        <taxon>metagenomes</taxon>
        <taxon>ecological metagenomes</taxon>
    </lineage>
</organism>
<dbReference type="AlphaFoldDB" id="A0A381S6L7"/>
<dbReference type="InterPro" id="IPR036514">
    <property type="entry name" value="SGNH_hydro_sf"/>
</dbReference>
<dbReference type="InterPro" id="IPR013830">
    <property type="entry name" value="SGNH_hydro"/>
</dbReference>
<accession>A0A381S6L7</accession>
<dbReference type="Gene3D" id="3.40.50.1110">
    <property type="entry name" value="SGNH hydrolase"/>
    <property type="match status" value="1"/>
</dbReference>
<name>A0A381S6L7_9ZZZZ</name>
<feature type="domain" description="SGNH hydrolase-type esterase" evidence="1">
    <location>
        <begin position="76"/>
        <end position="214"/>
    </location>
</feature>
<evidence type="ECO:0000259" key="1">
    <source>
        <dbReference type="Pfam" id="PF13472"/>
    </source>
</evidence>
<dbReference type="Pfam" id="PF13472">
    <property type="entry name" value="Lipase_GDSL_2"/>
    <property type="match status" value="1"/>
</dbReference>
<dbReference type="EMBL" id="UINC01002654">
    <property type="protein sequence ID" value="SUZ98958.1"/>
    <property type="molecule type" value="Genomic_DNA"/>
</dbReference>
<protein>
    <recommendedName>
        <fullName evidence="1">SGNH hydrolase-type esterase domain-containing protein</fullName>
    </recommendedName>
</protein>
<evidence type="ECO:0000313" key="2">
    <source>
        <dbReference type="EMBL" id="SUZ98958.1"/>
    </source>
</evidence>
<gene>
    <name evidence="2" type="ORF">METZ01_LOCUS51812</name>
</gene>